<dbReference type="InterPro" id="IPR036876">
    <property type="entry name" value="UVR_dom_sf"/>
</dbReference>
<reference evidence="2" key="1">
    <citation type="submission" date="2021-11" db="EMBL/GenBank/DDBJ databases">
        <title>Description of a new species Pelosinus isolated from the bottom sediments of Lake Baikal.</title>
        <authorList>
            <person name="Zakharyuk A."/>
        </authorList>
    </citation>
    <scope>NUCLEOTIDE SEQUENCE</scope>
    <source>
        <strain evidence="2">Bkl1</strain>
    </source>
</reference>
<dbReference type="EMBL" id="JAJHJB010000045">
    <property type="protein sequence ID" value="MCC5467976.1"/>
    <property type="molecule type" value="Genomic_DNA"/>
</dbReference>
<dbReference type="PROSITE" id="PS50151">
    <property type="entry name" value="UVR"/>
    <property type="match status" value="1"/>
</dbReference>
<accession>A0ABS8HXT6</accession>
<evidence type="ECO:0000313" key="3">
    <source>
        <dbReference type="Proteomes" id="UP001165492"/>
    </source>
</evidence>
<dbReference type="PIRSF" id="PIRSF015034">
    <property type="entry name" value="YacH"/>
    <property type="match status" value="1"/>
</dbReference>
<protein>
    <submittedName>
        <fullName evidence="2">UvrB/UvrC motif-containing protein</fullName>
    </submittedName>
</protein>
<dbReference type="PANTHER" id="PTHR38430:SF1">
    <property type="entry name" value="PROTEIN-ARGININE KINASE ACTIVATOR PROTEIN"/>
    <property type="match status" value="1"/>
</dbReference>
<dbReference type="Proteomes" id="UP001165492">
    <property type="component" value="Unassembled WGS sequence"/>
</dbReference>
<feature type="domain" description="UVR" evidence="1">
    <location>
        <begin position="132"/>
        <end position="167"/>
    </location>
</feature>
<evidence type="ECO:0000313" key="2">
    <source>
        <dbReference type="EMBL" id="MCC5467976.1"/>
    </source>
</evidence>
<dbReference type="InterPro" id="IPR025542">
    <property type="entry name" value="YacH"/>
</dbReference>
<dbReference type="Pfam" id="PF02151">
    <property type="entry name" value="UVR"/>
    <property type="match status" value="1"/>
</dbReference>
<sequence>MMLCDECKSRTACMHIIKIVNNQKTEKNLCAECAKAAGEISLSFDTQSYVHDFLKGIFNHGLFVDPQMLRGQESCSECGMTYTDFNRKGKVGCSACYTVFGGQFEPLLKRIHGSSSHTGKIPKRNGGTLKIRQQIKKIRQQLEQYVINEEYEKAVLLRDEIKNLEKEIGLSGKEE</sequence>
<evidence type="ECO:0000259" key="1">
    <source>
        <dbReference type="PROSITE" id="PS50151"/>
    </source>
</evidence>
<keyword evidence="3" id="KW-1185">Reference proteome</keyword>
<comment type="caution">
    <text evidence="2">The sequence shown here is derived from an EMBL/GenBank/DDBJ whole genome shotgun (WGS) entry which is preliminary data.</text>
</comment>
<name>A0ABS8HXT6_9FIRM</name>
<organism evidence="2 3">
    <name type="scientific">Pelosinus baikalensis</name>
    <dbReference type="NCBI Taxonomy" id="2892015"/>
    <lineage>
        <taxon>Bacteria</taxon>
        <taxon>Bacillati</taxon>
        <taxon>Bacillota</taxon>
        <taxon>Negativicutes</taxon>
        <taxon>Selenomonadales</taxon>
        <taxon>Sporomusaceae</taxon>
        <taxon>Pelosinus</taxon>
    </lineage>
</organism>
<dbReference type="SUPFAM" id="SSF46600">
    <property type="entry name" value="C-terminal UvrC-binding domain of UvrB"/>
    <property type="match status" value="1"/>
</dbReference>
<dbReference type="InterPro" id="IPR001943">
    <property type="entry name" value="UVR_dom"/>
</dbReference>
<dbReference type="Gene3D" id="4.10.860.10">
    <property type="entry name" value="UVR domain"/>
    <property type="match status" value="1"/>
</dbReference>
<dbReference type="PANTHER" id="PTHR38430">
    <property type="entry name" value="PROTEIN-ARGININE KINASE ACTIVATOR PROTEIN"/>
    <property type="match status" value="1"/>
</dbReference>
<proteinExistence type="predicted"/>
<gene>
    <name evidence="2" type="ORF">LMF89_21805</name>
</gene>